<dbReference type="Gene3D" id="2.160.20.10">
    <property type="entry name" value="Single-stranded right-handed beta-helix, Pectin lyase-like"/>
    <property type="match status" value="1"/>
</dbReference>
<dbReference type="InterPro" id="IPR007742">
    <property type="entry name" value="NosD_dom"/>
</dbReference>
<evidence type="ECO:0000256" key="1">
    <source>
        <dbReference type="SAM" id="MobiDB-lite"/>
    </source>
</evidence>
<name>A0A7W7SDK0_9ACTN</name>
<accession>A0A7W7SDK0</accession>
<organism evidence="3 4">
    <name type="scientific">Kitasatospora gansuensis</name>
    <dbReference type="NCBI Taxonomy" id="258050"/>
    <lineage>
        <taxon>Bacteria</taxon>
        <taxon>Bacillati</taxon>
        <taxon>Actinomycetota</taxon>
        <taxon>Actinomycetes</taxon>
        <taxon>Kitasatosporales</taxon>
        <taxon>Streptomycetaceae</taxon>
        <taxon>Kitasatospora</taxon>
    </lineage>
</organism>
<feature type="region of interest" description="Disordered" evidence="1">
    <location>
        <begin position="411"/>
        <end position="439"/>
    </location>
</feature>
<sequence>MTGPPGRFEPTGAARAVVRGGPDSRPWGNHQRCEPGRGCADHSEDIISTRIRALSGALLLGALGLPALGTAPALAAPTDLYVDNAATAGCSDAGSGTRATPYCTVSAAAAAVEPGQTVHIGPGDYPGQVTLTRSGTAQAPITFAGTTAPFRPDGPSEASVYGGAGEHGLVLSGVQYVRVSGLKIGGEQGAVLVDGGSDLAVTGSSLSGGRWQGEQPSAVTVTGGATRVTVARNWTSDLSPFIRLSPGVRDTVIATNSVWGAHWPAIVADGATGTAIVGNTVSAHCQDAVVLTGASTGSTVANNVLSTDETDNHLNPICDQAATRTTLRVGQTAAQGTKVSYNVLDSRDGSPAYQWAGTAYDSVSAFAAANAGQGDHDVIGVTDLASDSGELNSPVTDSADETARGATALDLSGRPAVDDPWAPDEGTGSRRRDRGARELTDFGTKYQPVGPVRVLDTRTGTGAAAGAVAPGGTLVLPVTGANDVPADRVTAVTMNVTVTEPTSGGHLTVYPNGDALPATSSLNWTAGQTVPNLVTVKVKDGKVAFHNGGSGTVQVVADLLGYYSTTGSGFTPVAPARLLDTRGGAPMTDGSTREVAIAGVNGIPSYGLSAVTLNITVTEPTSGGYLTAYPHGQARPTASNLNWVTGQTVPNLVTVPVKDGKVSLFVAGRSAHVIADVTGYYTVTGKGMYHALTPGRLLDTRYAWFRSGPGDWEPAAPVAGRTALRTQTVGYIDATAVSLNVTVTNGRAGGFLTVHPYGTEPPTASNLNWTTGQTVANHVVAGVSDTENSFFNGSSAPVDLIVDLNGYFAPPAH</sequence>
<comment type="caution">
    <text evidence="3">The sequence shown here is derived from an EMBL/GenBank/DDBJ whole genome shotgun (WGS) entry which is preliminary data.</text>
</comment>
<dbReference type="InterPro" id="IPR012334">
    <property type="entry name" value="Pectin_lyas_fold"/>
</dbReference>
<evidence type="ECO:0000259" key="2">
    <source>
        <dbReference type="Pfam" id="PF05048"/>
    </source>
</evidence>
<dbReference type="SUPFAM" id="SSF51126">
    <property type="entry name" value="Pectin lyase-like"/>
    <property type="match status" value="1"/>
</dbReference>
<dbReference type="EMBL" id="JACHJR010000001">
    <property type="protein sequence ID" value="MBB4948499.1"/>
    <property type="molecule type" value="Genomic_DNA"/>
</dbReference>
<feature type="compositionally biased region" description="Basic and acidic residues" evidence="1">
    <location>
        <begin position="427"/>
        <end position="439"/>
    </location>
</feature>
<gene>
    <name evidence="3" type="ORF">F4556_004034</name>
</gene>
<evidence type="ECO:0000313" key="4">
    <source>
        <dbReference type="Proteomes" id="UP000573327"/>
    </source>
</evidence>
<dbReference type="Pfam" id="PF05048">
    <property type="entry name" value="NosD"/>
    <property type="match status" value="1"/>
</dbReference>
<keyword evidence="4" id="KW-1185">Reference proteome</keyword>
<protein>
    <recommendedName>
        <fullName evidence="2">Periplasmic copper-binding protein NosD beta helix domain-containing protein</fullName>
    </recommendedName>
</protein>
<feature type="domain" description="Periplasmic copper-binding protein NosD beta helix" evidence="2">
    <location>
        <begin position="165"/>
        <end position="309"/>
    </location>
</feature>
<dbReference type="InterPro" id="IPR011050">
    <property type="entry name" value="Pectin_lyase_fold/virulence"/>
</dbReference>
<proteinExistence type="predicted"/>
<reference evidence="3 4" key="1">
    <citation type="submission" date="2020-08" db="EMBL/GenBank/DDBJ databases">
        <title>Sequencing the genomes of 1000 actinobacteria strains.</title>
        <authorList>
            <person name="Klenk H.-P."/>
        </authorList>
    </citation>
    <scope>NUCLEOTIDE SEQUENCE [LARGE SCALE GENOMIC DNA]</scope>
    <source>
        <strain evidence="3 4">DSM 44786</strain>
    </source>
</reference>
<dbReference type="RefSeq" id="WP_184918186.1">
    <property type="nucleotide sequence ID" value="NZ_JACHJR010000001.1"/>
</dbReference>
<dbReference type="Proteomes" id="UP000573327">
    <property type="component" value="Unassembled WGS sequence"/>
</dbReference>
<feature type="region of interest" description="Disordered" evidence="1">
    <location>
        <begin position="1"/>
        <end position="39"/>
    </location>
</feature>
<evidence type="ECO:0000313" key="3">
    <source>
        <dbReference type="EMBL" id="MBB4948499.1"/>
    </source>
</evidence>
<dbReference type="AlphaFoldDB" id="A0A7W7SDK0"/>